<evidence type="ECO:0000313" key="2">
    <source>
        <dbReference type="Proteomes" id="UP000199656"/>
    </source>
</evidence>
<dbReference type="EMBL" id="FNRL01000013">
    <property type="protein sequence ID" value="SEA71792.1"/>
    <property type="molecule type" value="Genomic_DNA"/>
</dbReference>
<proteinExistence type="predicted"/>
<name>A0A1H4DHR8_9BACT</name>
<organism evidence="1 2">
    <name type="scientific">Chitinophaga terrae</name>
    <name type="common">ex Kim and Jung 2007</name>
    <dbReference type="NCBI Taxonomy" id="408074"/>
    <lineage>
        <taxon>Bacteria</taxon>
        <taxon>Pseudomonadati</taxon>
        <taxon>Bacteroidota</taxon>
        <taxon>Chitinophagia</taxon>
        <taxon>Chitinophagales</taxon>
        <taxon>Chitinophagaceae</taxon>
        <taxon>Chitinophaga</taxon>
    </lineage>
</organism>
<evidence type="ECO:0000313" key="1">
    <source>
        <dbReference type="EMBL" id="SEA71792.1"/>
    </source>
</evidence>
<reference evidence="2" key="1">
    <citation type="submission" date="2016-10" db="EMBL/GenBank/DDBJ databases">
        <authorList>
            <person name="Varghese N."/>
            <person name="Submissions S."/>
        </authorList>
    </citation>
    <scope>NUCLEOTIDE SEQUENCE [LARGE SCALE GENOMIC DNA]</scope>
    <source>
        <strain evidence="2">DSM 23920</strain>
    </source>
</reference>
<sequence>MTSYYTISSVRAGIEKLKKTNSHSKCCEDLCEAVVKAEDIEFIFLLTGKINELQFLLFIQRPASLVNLIFHVMRKERVLNFIKRKRIMMP</sequence>
<protein>
    <submittedName>
        <fullName evidence="1">Uncharacterized protein</fullName>
    </submittedName>
</protein>
<accession>A0A1H4DHR8</accession>
<gene>
    <name evidence="1" type="ORF">SAMN05660909_03126</name>
</gene>
<dbReference type="Proteomes" id="UP000199656">
    <property type="component" value="Unassembled WGS sequence"/>
</dbReference>
<keyword evidence="2" id="KW-1185">Reference proteome</keyword>
<dbReference type="AlphaFoldDB" id="A0A1H4DHR8"/>